<sequence>MDVIDRFQSGLFVRQLNVNPGFISPQPSTGIEKYPRAGQPIAVSTPSLDSNRETPLPLLSVSIDVDLNGRLSTTKVTQKFTNASASAAQNARYLFPIYNGSVVTSFKCWIGHDKLLEGDVKPKQVARADFQQAVSRHKAAVLVEEVTPEIFETNLGNIPAQTTVKVEIAYTGLLKVDISTGGLVLNIPTSVAPRYGNVPDEYSAADPLPTEGLRVGIHASMPAAIRKMESGTHPISVEIGAVSHRSFPTFAAGASSETFDPSKARANLADRSAALHRDFILFITLSSPREFMQSQAVATSQPEIPGRSTVAITINPGNLFSQKVNPDDFTGEIIFMADRSGSMAGNIPSLIDVMNVFLRSLPHNCSFNIASFGSSVSWLWPVSKVYNQDQLDIATQHVAAFQANFGGTEILSALQSVLDHHDKGLEVPTNVILLTDGEVWDVDQVIRFARDTASDRNVNIRFFALGIGDRVSHRLVEGIGQQGGGCAEVVAESSPGLWQGRVIQMLKAALTPPYLRCDVGIGEWPPATTGTFEASKISDYRLELPPCVQAPHHIPVLNAFSQFTLYYMLECELDALPETVTVTGVTDKGGKLTAQLPLQKSGYQPGVHHLAAKALMNDYETGQSWIHAANSALRSNEPEIFDRLLEQEAQRLGQQWSITSKWTSFVAIDRETAQRHEISLWKADGVDVSELTRPRKIRWGGWLSRGPQQFPASELK</sequence>
<dbReference type="Proteomes" id="UP001220256">
    <property type="component" value="Unassembled WGS sequence"/>
</dbReference>
<dbReference type="SMART" id="SM00609">
    <property type="entry name" value="VIT"/>
    <property type="match status" value="1"/>
</dbReference>
<dbReference type="InterPro" id="IPR036465">
    <property type="entry name" value="vWFA_dom_sf"/>
</dbReference>
<evidence type="ECO:0008006" key="5">
    <source>
        <dbReference type="Google" id="ProtNLM"/>
    </source>
</evidence>
<protein>
    <recommendedName>
        <fullName evidence="5">von Willebrand factor A domain-containing protein</fullName>
    </recommendedName>
</protein>
<dbReference type="Gene3D" id="3.40.50.410">
    <property type="entry name" value="von Willebrand factor, type A domain"/>
    <property type="match status" value="1"/>
</dbReference>
<accession>A0ABQ8WF61</accession>
<keyword evidence="4" id="KW-1185">Reference proteome</keyword>
<feature type="domain" description="VIT" evidence="2">
    <location>
        <begin position="42"/>
        <end position="172"/>
    </location>
</feature>
<dbReference type="PANTHER" id="PTHR45737">
    <property type="entry name" value="VON WILLEBRAND FACTOR A DOMAIN-CONTAINING PROTEIN 5A"/>
    <property type="match status" value="1"/>
</dbReference>
<dbReference type="PROSITE" id="PS50234">
    <property type="entry name" value="VWFA"/>
    <property type="match status" value="1"/>
</dbReference>
<comment type="caution">
    <text evidence="3">The sequence shown here is derived from an EMBL/GenBank/DDBJ whole genome shotgun (WGS) entry which is preliminary data.</text>
</comment>
<organism evidence="3 4">
    <name type="scientific">Penicillium chrysogenum</name>
    <name type="common">Penicillium notatum</name>
    <dbReference type="NCBI Taxonomy" id="5076"/>
    <lineage>
        <taxon>Eukaryota</taxon>
        <taxon>Fungi</taxon>
        <taxon>Dikarya</taxon>
        <taxon>Ascomycota</taxon>
        <taxon>Pezizomycotina</taxon>
        <taxon>Eurotiomycetes</taxon>
        <taxon>Eurotiomycetidae</taxon>
        <taxon>Eurotiales</taxon>
        <taxon>Aspergillaceae</taxon>
        <taxon>Penicillium</taxon>
        <taxon>Penicillium chrysogenum species complex</taxon>
    </lineage>
</organism>
<dbReference type="Pfam" id="PF13768">
    <property type="entry name" value="VWA_3"/>
    <property type="match status" value="1"/>
</dbReference>
<gene>
    <name evidence="3" type="ORF">N7505_004411</name>
</gene>
<dbReference type="PROSITE" id="PS51468">
    <property type="entry name" value="VIT"/>
    <property type="match status" value="1"/>
</dbReference>
<dbReference type="Pfam" id="PF08487">
    <property type="entry name" value="VIT"/>
    <property type="match status" value="1"/>
</dbReference>
<dbReference type="InterPro" id="IPR002035">
    <property type="entry name" value="VWF_A"/>
</dbReference>
<dbReference type="EMBL" id="JAPVEB010000003">
    <property type="protein sequence ID" value="KAJ5268653.1"/>
    <property type="molecule type" value="Genomic_DNA"/>
</dbReference>
<dbReference type="SUPFAM" id="SSF53300">
    <property type="entry name" value="vWA-like"/>
    <property type="match status" value="1"/>
</dbReference>
<dbReference type="SMART" id="SM00327">
    <property type="entry name" value="VWA"/>
    <property type="match status" value="1"/>
</dbReference>
<dbReference type="PANTHER" id="PTHR45737:SF4">
    <property type="entry name" value="VON WILLEBRAND DOMAIN PROTEIN (AFU_ORTHOLOGUE AFUA_4G01160)"/>
    <property type="match status" value="1"/>
</dbReference>
<proteinExistence type="predicted"/>
<evidence type="ECO:0000259" key="2">
    <source>
        <dbReference type="PROSITE" id="PS51468"/>
    </source>
</evidence>
<evidence type="ECO:0000313" key="4">
    <source>
        <dbReference type="Proteomes" id="UP001220256"/>
    </source>
</evidence>
<dbReference type="InterPro" id="IPR013694">
    <property type="entry name" value="VIT"/>
</dbReference>
<evidence type="ECO:0000259" key="1">
    <source>
        <dbReference type="PROSITE" id="PS50234"/>
    </source>
</evidence>
<reference evidence="3 4" key="1">
    <citation type="journal article" date="2023" name="IMA Fungus">
        <title>Comparative genomic study of the Penicillium genus elucidates a diverse pangenome and 15 lateral gene transfer events.</title>
        <authorList>
            <person name="Petersen C."/>
            <person name="Sorensen T."/>
            <person name="Nielsen M.R."/>
            <person name="Sondergaard T.E."/>
            <person name="Sorensen J.L."/>
            <person name="Fitzpatrick D.A."/>
            <person name="Frisvad J.C."/>
            <person name="Nielsen K.L."/>
        </authorList>
    </citation>
    <scope>NUCLEOTIDE SEQUENCE [LARGE SCALE GENOMIC DNA]</scope>
    <source>
        <strain evidence="3 4">IBT 3361</strain>
    </source>
</reference>
<evidence type="ECO:0000313" key="3">
    <source>
        <dbReference type="EMBL" id="KAJ5268653.1"/>
    </source>
</evidence>
<name>A0ABQ8WF61_PENCH</name>
<feature type="domain" description="VWFA" evidence="1">
    <location>
        <begin position="332"/>
        <end position="506"/>
    </location>
</feature>